<reference evidence="1" key="1">
    <citation type="submission" date="2019-02" db="EMBL/GenBank/DDBJ databases">
        <authorList>
            <consortium name="Genoscope - CEA"/>
            <person name="William W."/>
        </authorList>
    </citation>
    <scope>NUCLEOTIDE SEQUENCE [LARGE SCALE GENOMIC DNA]</scope>
    <source>
        <strain evidence="1">YSy11</strain>
    </source>
</reference>
<dbReference type="EMBL" id="LR215729">
    <property type="protein sequence ID" value="VEV98940.1"/>
    <property type="molecule type" value="Genomic_DNA"/>
</dbReference>
<organism evidence="1">
    <name type="scientific">Pseudomonas marincola</name>
    <dbReference type="NCBI Taxonomy" id="437900"/>
    <lineage>
        <taxon>Bacteria</taxon>
        <taxon>Pseudomonadati</taxon>
        <taxon>Pseudomonadota</taxon>
        <taxon>Gammaproteobacteria</taxon>
        <taxon>Pseudomonadales</taxon>
        <taxon>Pseudomonadaceae</taxon>
        <taxon>Pseudomonas</taxon>
    </lineage>
</organism>
<dbReference type="AlphaFoldDB" id="A0A653E889"/>
<accession>A0A653E889</accession>
<gene>
    <name evidence="1" type="ORF">PMYSY11_3896</name>
</gene>
<dbReference type="RefSeq" id="WP_172970686.1">
    <property type="nucleotide sequence ID" value="NZ_LR215729.2"/>
</dbReference>
<evidence type="ECO:0000313" key="1">
    <source>
        <dbReference type="EMBL" id="VEV98940.1"/>
    </source>
</evidence>
<protein>
    <submittedName>
        <fullName evidence="1">Uncharacterized protein</fullName>
    </submittedName>
</protein>
<sequence length="45" mass="4896">MLIFPSPLPRCSLLAERVEVVLDQVLDGGQATGYPFDNGPEYISS</sequence>
<proteinExistence type="predicted"/>
<name>A0A653E889_9PSED</name>